<dbReference type="STRING" id="33960.TY91_10360"/>
<evidence type="ECO:0000313" key="5">
    <source>
        <dbReference type="Proteomes" id="UP000051845"/>
    </source>
</evidence>
<dbReference type="Pfam" id="PF00106">
    <property type="entry name" value="adh_short"/>
    <property type="match status" value="1"/>
</dbReference>
<dbReference type="Proteomes" id="UP000051845">
    <property type="component" value="Unassembled WGS sequence"/>
</dbReference>
<sequence>MKTAIVTGASAGIGKATAKRLHQQGYEVFAGARRVEKMQDLAAIGVHVHALDVTDQNSNQVFVTDVLAQSSTIDVIVNSAGYSAQGALEDVSPEEAKRQFDVNVFGLMNLTQLVLPTMRHQRAGKVINISSIGGQIYSPLGGWYYASKHALEALSDTLRMEVKRFGIDVIIVEPSGTKTEWGGIATQKLLDQTPTDSAYRDIVDRYVKNSGFSNFSTTPDTIADLILKAITARKPRTRYLPDFTAKLLVFAARKLPYKALDRMMFRSLKQIMAPNNN</sequence>
<dbReference type="PANTHER" id="PTHR44169">
    <property type="entry name" value="NADPH-DEPENDENT 1-ACYLDIHYDROXYACETONE PHOSPHATE REDUCTASE"/>
    <property type="match status" value="1"/>
</dbReference>
<comment type="caution">
    <text evidence="4">The sequence shown here is derived from an EMBL/GenBank/DDBJ whole genome shotgun (WGS) entry which is preliminary data.</text>
</comment>
<dbReference type="GO" id="GO:0016491">
    <property type="term" value="F:oxidoreductase activity"/>
    <property type="evidence" value="ECO:0007669"/>
    <property type="project" value="UniProtKB-KW"/>
</dbReference>
<dbReference type="NCBIfam" id="NF004826">
    <property type="entry name" value="PRK06182.1"/>
    <property type="match status" value="1"/>
</dbReference>
<dbReference type="PATRIC" id="fig|1423733.4.peg.2974"/>
<dbReference type="PRINTS" id="PR00081">
    <property type="entry name" value="GDHRDH"/>
</dbReference>
<dbReference type="PANTHER" id="PTHR44169:SF6">
    <property type="entry name" value="NADPH-DEPENDENT 1-ACYLDIHYDROXYACETONE PHOSPHATE REDUCTASE"/>
    <property type="match status" value="1"/>
</dbReference>
<name>A0A0R2B6A9_SECCO</name>
<dbReference type="AlphaFoldDB" id="A0A0R2B6A9"/>
<evidence type="ECO:0000256" key="3">
    <source>
        <dbReference type="RuleBase" id="RU000363"/>
    </source>
</evidence>
<dbReference type="PRINTS" id="PR00080">
    <property type="entry name" value="SDRFAMILY"/>
</dbReference>
<dbReference type="Gene3D" id="3.40.50.720">
    <property type="entry name" value="NAD(P)-binding Rossmann-like Domain"/>
    <property type="match status" value="1"/>
</dbReference>
<evidence type="ECO:0000256" key="2">
    <source>
        <dbReference type="ARBA" id="ARBA00023002"/>
    </source>
</evidence>
<dbReference type="InterPro" id="IPR002347">
    <property type="entry name" value="SDR_fam"/>
</dbReference>
<organism evidence="4 5">
    <name type="scientific">Secundilactobacillus collinoides DSM 20515 = JCM 1123</name>
    <dbReference type="NCBI Taxonomy" id="1423733"/>
    <lineage>
        <taxon>Bacteria</taxon>
        <taxon>Bacillati</taxon>
        <taxon>Bacillota</taxon>
        <taxon>Bacilli</taxon>
        <taxon>Lactobacillales</taxon>
        <taxon>Lactobacillaceae</taxon>
        <taxon>Secundilactobacillus</taxon>
    </lineage>
</organism>
<comment type="similarity">
    <text evidence="1 3">Belongs to the short-chain dehydrogenases/reductases (SDR) family.</text>
</comment>
<reference evidence="4 5" key="1">
    <citation type="journal article" date="2015" name="Genome Announc.">
        <title>Expanding the biotechnology potential of lactobacilli through comparative genomics of 213 strains and associated genera.</title>
        <authorList>
            <person name="Sun Z."/>
            <person name="Harris H.M."/>
            <person name="McCann A."/>
            <person name="Guo C."/>
            <person name="Argimon S."/>
            <person name="Zhang W."/>
            <person name="Yang X."/>
            <person name="Jeffery I.B."/>
            <person name="Cooney J.C."/>
            <person name="Kagawa T.F."/>
            <person name="Liu W."/>
            <person name="Song Y."/>
            <person name="Salvetti E."/>
            <person name="Wrobel A."/>
            <person name="Rasinkangas P."/>
            <person name="Parkhill J."/>
            <person name="Rea M.C."/>
            <person name="O'Sullivan O."/>
            <person name="Ritari J."/>
            <person name="Douillard F.P."/>
            <person name="Paul Ross R."/>
            <person name="Yang R."/>
            <person name="Briner A.E."/>
            <person name="Felis G.E."/>
            <person name="de Vos W.M."/>
            <person name="Barrangou R."/>
            <person name="Klaenhammer T.R."/>
            <person name="Caufield P.W."/>
            <person name="Cui Y."/>
            <person name="Zhang H."/>
            <person name="O'Toole P.W."/>
        </authorList>
    </citation>
    <scope>NUCLEOTIDE SEQUENCE [LARGE SCALE GENOMIC DNA]</scope>
    <source>
        <strain evidence="4 5">DSM 20515</strain>
    </source>
</reference>
<dbReference type="SUPFAM" id="SSF51735">
    <property type="entry name" value="NAD(P)-binding Rossmann-fold domains"/>
    <property type="match status" value="1"/>
</dbReference>
<dbReference type="CDD" id="cd05374">
    <property type="entry name" value="17beta-HSD-like_SDR_c"/>
    <property type="match status" value="1"/>
</dbReference>
<evidence type="ECO:0000256" key="1">
    <source>
        <dbReference type="ARBA" id="ARBA00006484"/>
    </source>
</evidence>
<keyword evidence="2" id="KW-0560">Oxidoreductase</keyword>
<accession>A0A0R2B6A9</accession>
<dbReference type="RefSeq" id="WP_056997075.1">
    <property type="nucleotide sequence ID" value="NZ_AYYR01000067.1"/>
</dbReference>
<proteinExistence type="inferred from homology"/>
<dbReference type="EMBL" id="AYYR01000067">
    <property type="protein sequence ID" value="KRM74904.1"/>
    <property type="molecule type" value="Genomic_DNA"/>
</dbReference>
<gene>
    <name evidence="4" type="ORF">FC82_GL002850</name>
</gene>
<evidence type="ECO:0000313" key="4">
    <source>
        <dbReference type="EMBL" id="KRM74904.1"/>
    </source>
</evidence>
<protein>
    <submittedName>
        <fullName evidence="4">Short chain dehydrogenase</fullName>
    </submittedName>
</protein>
<dbReference type="InterPro" id="IPR036291">
    <property type="entry name" value="NAD(P)-bd_dom_sf"/>
</dbReference>